<dbReference type="EMBL" id="JBHTOP010000026">
    <property type="protein sequence ID" value="MFD1672584.1"/>
    <property type="molecule type" value="Genomic_DNA"/>
</dbReference>
<evidence type="ECO:0000313" key="4">
    <source>
        <dbReference type="EMBL" id="MFD1672584.1"/>
    </source>
</evidence>
<keyword evidence="3" id="KW-0472">Membrane</keyword>
<comment type="subcellular location">
    <subcellularLocation>
        <location evidence="1">Cell surface</location>
    </subcellularLocation>
</comment>
<protein>
    <submittedName>
        <fullName evidence="4">Type II secretion system protein</fullName>
    </submittedName>
</protein>
<dbReference type="Pfam" id="PF07963">
    <property type="entry name" value="N_methyl"/>
    <property type="match status" value="1"/>
</dbReference>
<evidence type="ECO:0000256" key="3">
    <source>
        <dbReference type="SAM" id="Phobius"/>
    </source>
</evidence>
<dbReference type="Proteomes" id="UP001597267">
    <property type="component" value="Unassembled WGS sequence"/>
</dbReference>
<evidence type="ECO:0000256" key="1">
    <source>
        <dbReference type="ARBA" id="ARBA00004241"/>
    </source>
</evidence>
<reference evidence="5" key="1">
    <citation type="journal article" date="2019" name="Int. J. Syst. Evol. Microbiol.">
        <title>The Global Catalogue of Microorganisms (GCM) 10K type strain sequencing project: providing services to taxonomists for standard genome sequencing and annotation.</title>
        <authorList>
            <consortium name="The Broad Institute Genomics Platform"/>
            <consortium name="The Broad Institute Genome Sequencing Center for Infectious Disease"/>
            <person name="Wu L."/>
            <person name="Ma J."/>
        </authorList>
    </citation>
    <scope>NUCLEOTIDE SEQUENCE [LARGE SCALE GENOMIC DNA]</scope>
    <source>
        <strain evidence="5">CCM 8896</strain>
    </source>
</reference>
<keyword evidence="2" id="KW-0178">Competence</keyword>
<keyword evidence="3" id="KW-0812">Transmembrane</keyword>
<feature type="transmembrane region" description="Helical" evidence="3">
    <location>
        <begin position="12"/>
        <end position="35"/>
    </location>
</feature>
<sequence length="163" mass="18601">MFKIKQNGFTIIEAVISLFIFGTIVVVFNAAGSLIQDVQRANRVSAATQNIDQVFLQLDHFIQVSRFKTIASDRQKKRLVLYHLNSDNTSSTRALVLQGVNKGHKQLLLQNSLGQGYAPLIENIDDVQFKRKKPYIDVTIVLDGQAHTHRFYCPYDKEKEYDT</sequence>
<evidence type="ECO:0000256" key="2">
    <source>
        <dbReference type="ARBA" id="ARBA00023287"/>
    </source>
</evidence>
<name>A0ABW4J879_9LACO</name>
<dbReference type="InterPro" id="IPR012902">
    <property type="entry name" value="N_methyl_site"/>
</dbReference>
<evidence type="ECO:0000313" key="5">
    <source>
        <dbReference type="Proteomes" id="UP001597267"/>
    </source>
</evidence>
<gene>
    <name evidence="4" type="ORF">ACFQ5M_10770</name>
</gene>
<proteinExistence type="predicted"/>
<keyword evidence="3" id="KW-1133">Transmembrane helix</keyword>
<organism evidence="4 5">
    <name type="scientific">Agrilactobacillus yilanensis</name>
    <dbReference type="NCBI Taxonomy" id="2485997"/>
    <lineage>
        <taxon>Bacteria</taxon>
        <taxon>Bacillati</taxon>
        <taxon>Bacillota</taxon>
        <taxon>Bacilli</taxon>
        <taxon>Lactobacillales</taxon>
        <taxon>Lactobacillaceae</taxon>
        <taxon>Agrilactobacillus</taxon>
    </lineage>
</organism>
<dbReference type="RefSeq" id="WP_164506937.1">
    <property type="nucleotide sequence ID" value="NZ_JBHTOP010000026.1"/>
</dbReference>
<accession>A0ABW4J879</accession>
<comment type="caution">
    <text evidence="4">The sequence shown here is derived from an EMBL/GenBank/DDBJ whole genome shotgun (WGS) entry which is preliminary data.</text>
</comment>
<keyword evidence="5" id="KW-1185">Reference proteome</keyword>